<dbReference type="Proteomes" id="UP000549394">
    <property type="component" value="Unassembled WGS sequence"/>
</dbReference>
<evidence type="ECO:0000256" key="1">
    <source>
        <dbReference type="SAM" id="MobiDB-lite"/>
    </source>
</evidence>
<dbReference type="AlphaFoldDB" id="A0A7I8V845"/>
<dbReference type="Pfam" id="PF01822">
    <property type="entry name" value="WSC"/>
    <property type="match status" value="1"/>
</dbReference>
<dbReference type="PROSITE" id="PS51212">
    <property type="entry name" value="WSC"/>
    <property type="match status" value="1"/>
</dbReference>
<dbReference type="InterPro" id="IPR002889">
    <property type="entry name" value="WSC_carb-bd"/>
</dbReference>
<feature type="transmembrane region" description="Helical" evidence="2">
    <location>
        <begin position="500"/>
        <end position="523"/>
    </location>
</feature>
<dbReference type="Gene3D" id="3.10.100.10">
    <property type="entry name" value="Mannose-Binding Protein A, subunit A"/>
    <property type="match status" value="2"/>
</dbReference>
<feature type="domain" description="C-type lectin" evidence="4">
    <location>
        <begin position="281"/>
        <end position="397"/>
    </location>
</feature>
<evidence type="ECO:0000256" key="3">
    <source>
        <dbReference type="SAM" id="SignalP"/>
    </source>
</evidence>
<accession>A0A7I8V845</accession>
<dbReference type="Pfam" id="PF00059">
    <property type="entry name" value="Lectin_C"/>
    <property type="match status" value="1"/>
</dbReference>
<keyword evidence="2" id="KW-0472">Membrane</keyword>
<evidence type="ECO:0000259" key="4">
    <source>
        <dbReference type="PROSITE" id="PS50041"/>
    </source>
</evidence>
<proteinExistence type="predicted"/>
<reference evidence="6 7" key="1">
    <citation type="submission" date="2020-08" db="EMBL/GenBank/DDBJ databases">
        <authorList>
            <person name="Hejnol A."/>
        </authorList>
    </citation>
    <scope>NUCLEOTIDE SEQUENCE [LARGE SCALE GENOMIC DNA]</scope>
</reference>
<dbReference type="PANTHER" id="PTHR22802:SF396">
    <property type="entry name" value="C-TYPE LECTIN DOMAIN-CONTAINING PROTEIN"/>
    <property type="match status" value="1"/>
</dbReference>
<dbReference type="CDD" id="cd00037">
    <property type="entry name" value="CLECT"/>
    <property type="match status" value="1"/>
</dbReference>
<feature type="domain" description="WSC" evidence="5">
    <location>
        <begin position="118"/>
        <end position="220"/>
    </location>
</feature>
<dbReference type="InterPro" id="IPR001304">
    <property type="entry name" value="C-type_lectin-like"/>
</dbReference>
<dbReference type="InterPro" id="IPR016187">
    <property type="entry name" value="CTDL_fold"/>
</dbReference>
<feature type="signal peptide" evidence="3">
    <location>
        <begin position="1"/>
        <end position="23"/>
    </location>
</feature>
<evidence type="ECO:0000313" key="6">
    <source>
        <dbReference type="EMBL" id="CAD5111446.1"/>
    </source>
</evidence>
<dbReference type="PROSITE" id="PS50041">
    <property type="entry name" value="C_TYPE_LECTIN_2"/>
    <property type="match status" value="2"/>
</dbReference>
<dbReference type="PANTHER" id="PTHR22802">
    <property type="entry name" value="C-TYPE LECTIN SUPERFAMILY MEMBER"/>
    <property type="match status" value="1"/>
</dbReference>
<dbReference type="InterPro" id="IPR051004">
    <property type="entry name" value="DC-SIGN_domain-containing"/>
</dbReference>
<keyword evidence="7" id="KW-1185">Reference proteome</keyword>
<evidence type="ECO:0000259" key="5">
    <source>
        <dbReference type="PROSITE" id="PS51212"/>
    </source>
</evidence>
<protein>
    <submittedName>
        <fullName evidence="6">DgyrCDS756</fullName>
    </submittedName>
</protein>
<keyword evidence="2" id="KW-0812">Transmembrane</keyword>
<evidence type="ECO:0000313" key="7">
    <source>
        <dbReference type="Proteomes" id="UP000549394"/>
    </source>
</evidence>
<sequence>MTKSRCHIILCFILLFFSEYSSAQTCSGTLIDGWCFLSLSTIGDRNLNDATAECRAKHGIKSTLPYVFNKNSQDFMRNVMIQNQLNFTWLGFQFVEDQPVAQNTARRPNYWKWIDDSIMEHQGCFDDWAQSPSRMDMELEVTQLLTKITIDDCKARCQRENENKPAFERFLVAGLQDGNKCFCSKYFGKFGPIDSCTVPCKDNANEKCGGYGRNSVVYLSGSYGPWYYKQPNSHRGSPQACAVTSNYHQMKMGDENCENIYDYLCELPTSFCNGNGNYYLRNGTCIFVGTSKNWFDSRNDCIERGGDLLIFKDDLTRTTIMKMVSADDLNLDNDAKFWLGLTKWRWRIHGRNDGPELKYSNFHSSVWGNDPQSTNLEQCIVMSAEHNYQWIWVPCTKLSITDKEYPFLCVIDLRSSTTTSTSTTVTTREPTTKSTVKSTVKPTVKTTIKTTVKTTINVPVTTVKTTTVQITSTPIPLTPGTDPNLGASTSDSSGLSKFQIALIIVLIIILIVIILAIIFCVYYRYKNKEGSVQPEDPKFDARPDAPIPQQDMYLDPKGRDKNIDIFKYNKIESLA</sequence>
<dbReference type="SMART" id="SM00034">
    <property type="entry name" value="CLECT"/>
    <property type="match status" value="1"/>
</dbReference>
<dbReference type="InterPro" id="IPR016186">
    <property type="entry name" value="C-type_lectin-like/link_sf"/>
</dbReference>
<gene>
    <name evidence="6" type="ORF">DGYR_LOCUS740</name>
</gene>
<feature type="chain" id="PRO_5029489345" evidence="3">
    <location>
        <begin position="24"/>
        <end position="575"/>
    </location>
</feature>
<keyword evidence="3" id="KW-0732">Signal</keyword>
<dbReference type="OrthoDB" id="6285913at2759"/>
<name>A0A7I8V845_9ANNE</name>
<evidence type="ECO:0000256" key="2">
    <source>
        <dbReference type="SAM" id="Phobius"/>
    </source>
</evidence>
<dbReference type="EMBL" id="CAJFCJ010000001">
    <property type="protein sequence ID" value="CAD5111446.1"/>
    <property type="molecule type" value="Genomic_DNA"/>
</dbReference>
<comment type="caution">
    <text evidence="6">The sequence shown here is derived from an EMBL/GenBank/DDBJ whole genome shotgun (WGS) entry which is preliminary data.</text>
</comment>
<dbReference type="SUPFAM" id="SSF56436">
    <property type="entry name" value="C-type lectin-like"/>
    <property type="match status" value="2"/>
</dbReference>
<feature type="region of interest" description="Disordered" evidence="1">
    <location>
        <begin position="531"/>
        <end position="559"/>
    </location>
</feature>
<keyword evidence="2" id="KW-1133">Transmembrane helix</keyword>
<feature type="domain" description="C-type lectin" evidence="4">
    <location>
        <begin position="31"/>
        <end position="133"/>
    </location>
</feature>
<organism evidence="6 7">
    <name type="scientific">Dimorphilus gyrociliatus</name>
    <dbReference type="NCBI Taxonomy" id="2664684"/>
    <lineage>
        <taxon>Eukaryota</taxon>
        <taxon>Metazoa</taxon>
        <taxon>Spiralia</taxon>
        <taxon>Lophotrochozoa</taxon>
        <taxon>Annelida</taxon>
        <taxon>Polychaeta</taxon>
        <taxon>Polychaeta incertae sedis</taxon>
        <taxon>Dinophilidae</taxon>
        <taxon>Dimorphilus</taxon>
    </lineage>
</organism>